<dbReference type="FunFam" id="2.20.100.10:FF:000007">
    <property type="entry name" value="Thrombospondin 1"/>
    <property type="match status" value="2"/>
</dbReference>
<dbReference type="PANTHER" id="PTHR22906">
    <property type="entry name" value="PROPERDIN"/>
    <property type="match status" value="1"/>
</dbReference>
<evidence type="ECO:0000313" key="9">
    <source>
        <dbReference type="Proteomes" id="UP000678393"/>
    </source>
</evidence>
<feature type="non-terminal residue" evidence="8">
    <location>
        <position position="1115"/>
    </location>
</feature>
<dbReference type="SUPFAM" id="SSF82895">
    <property type="entry name" value="TSP-1 type 1 repeat"/>
    <property type="match status" value="18"/>
</dbReference>
<evidence type="ECO:0000256" key="7">
    <source>
        <dbReference type="ARBA" id="ARBA00023180"/>
    </source>
</evidence>
<comment type="caution">
    <text evidence="8">The sequence shown here is derived from an EMBL/GenBank/DDBJ whole genome shotgun (WGS) entry which is preliminary data.</text>
</comment>
<dbReference type="FunFam" id="2.20.100.10:FF:000001">
    <property type="entry name" value="semaphorin-5A isoform X1"/>
    <property type="match status" value="10"/>
</dbReference>
<evidence type="ECO:0000256" key="5">
    <source>
        <dbReference type="ARBA" id="ARBA00022737"/>
    </source>
</evidence>
<dbReference type="PROSITE" id="PS50092">
    <property type="entry name" value="TSP1"/>
    <property type="match status" value="16"/>
</dbReference>
<accession>A0A8S3Z4I5</accession>
<comment type="subcellular location">
    <subcellularLocation>
        <location evidence="1">Secreted</location>
    </subcellularLocation>
</comment>
<protein>
    <recommendedName>
        <fullName evidence="10">Hemicentin-1</fullName>
    </recommendedName>
</protein>
<organism evidence="8 9">
    <name type="scientific">Candidula unifasciata</name>
    <dbReference type="NCBI Taxonomy" id="100452"/>
    <lineage>
        <taxon>Eukaryota</taxon>
        <taxon>Metazoa</taxon>
        <taxon>Spiralia</taxon>
        <taxon>Lophotrochozoa</taxon>
        <taxon>Mollusca</taxon>
        <taxon>Gastropoda</taxon>
        <taxon>Heterobranchia</taxon>
        <taxon>Euthyneura</taxon>
        <taxon>Panpulmonata</taxon>
        <taxon>Eupulmonata</taxon>
        <taxon>Stylommatophora</taxon>
        <taxon>Helicina</taxon>
        <taxon>Helicoidea</taxon>
        <taxon>Geomitridae</taxon>
        <taxon>Candidula</taxon>
    </lineage>
</organism>
<evidence type="ECO:0000256" key="6">
    <source>
        <dbReference type="ARBA" id="ARBA00023157"/>
    </source>
</evidence>
<evidence type="ECO:0000313" key="8">
    <source>
        <dbReference type="EMBL" id="CAG5124423.1"/>
    </source>
</evidence>
<proteinExistence type="predicted"/>
<dbReference type="EMBL" id="CAJHNH020001779">
    <property type="protein sequence ID" value="CAG5124423.1"/>
    <property type="molecule type" value="Genomic_DNA"/>
</dbReference>
<evidence type="ECO:0008006" key="10">
    <source>
        <dbReference type="Google" id="ProtNLM"/>
    </source>
</evidence>
<keyword evidence="3" id="KW-0245">EGF-like domain</keyword>
<keyword evidence="2" id="KW-0964">Secreted</keyword>
<gene>
    <name evidence="8" type="ORF">CUNI_LOCUS9981</name>
</gene>
<name>A0A8S3Z4I5_9EUPU</name>
<dbReference type="InterPro" id="IPR036383">
    <property type="entry name" value="TSP1_rpt_sf"/>
</dbReference>
<sequence length="1115" mass="120191">STQGSQCPLTNRVLDMKKWANELQEILTHGCVKPAGCTYPGTCCIAADAAIEQTIMQITDMLKSLYDTFHKKCISCYTQEPPGSWSAWSEWGNCDATCGRGTRSRSRRCSSGQGCTGMSVDTESCAGLPDCCVEGSWSSWDNWAPCSVTCGRGQTTRTRRCSRSATNGCVKPCVGASDDIRVCEAAASCCVDGNWGTWSRWSACSSSCGDGRRTRTRTCSNPPPSSCGRACPGDMQQTEPCSDSSLSVNGNWGSWLSWSACSATCGSGYRSRRRACDNPSPGPCGRPCVGSDAQTDACESGQSCLDGNWAPWESWGSCSVTCGRGQTTRRRRCSRPAPNYCGKQCVGDREEVRTCEAGNECCVDGNWAMWSRWSACSSTCGDGRRTRTRTCSNPPRSSCGQGCQGDLQQVESCSDSVNGNWGSWLSWSACSATCGPGYRSRRRACDNPSPGPCGRPCVGSDSQTDTCDSGQSCCVDGNWSMWQAWSACSATCDIGTRQRYRSCNNPSPNYCGAKCRGEELEMTACVTGVPCKKCEVKDWTSWGSWSGCSATCGYAARSRSRSCAVIQPGTDCGSECPGRNQEEMQCVGLSECSVDGNWGSWQSWSQCSVTCGRGIMERRRRCDSPPPDANGQPCPGRDYERKSCENTPCLICVDGNWGSWQTWSSCSVTCDKGTRERRRSCDNPSPNECGRKCLGRESETIDCDTGTDFDGNWGSWQPWSPCSVSCGSGTRERRRSCDSPSANECGRKCLGREFETNTCVTGIDCCVNGNWGPWQSWSSCSVTCDQGTIERRRSCDNPSPNECGQTCFGREFETNVCGTGTECPEKCVDGNWGSWQPWSPCSVSCGSGTRERRRSCDSPSPSECGKTCFGREFEINTCETGRECTEECINGNWGSWSSWSACPVSCGDAVIERRRLCNNPPPNVCGQTCVGPMEDSKLQRCGPPEIVGQWSQWSSWSECSVSCGIGSRLRSRSCSNPPPALCGSSCPGQTDERVTCSGTEVKEWTNWGPWSGCSATCGYATRSRSRACAVVQAGNDCGSGCAGSTQEDVQCVGLAGCSIWGQWSACSATCRGQGQRERIVSTSSGDIGTGDVTVESNATRKEVQLCEVQEPECPC</sequence>
<dbReference type="OrthoDB" id="446173at2759"/>
<keyword evidence="4" id="KW-0732">Signal</keyword>
<dbReference type="Proteomes" id="UP000678393">
    <property type="component" value="Unassembled WGS sequence"/>
</dbReference>
<dbReference type="Gene3D" id="2.20.100.10">
    <property type="entry name" value="Thrombospondin type-1 (TSP1) repeat"/>
    <property type="match status" value="18"/>
</dbReference>
<evidence type="ECO:0000256" key="1">
    <source>
        <dbReference type="ARBA" id="ARBA00004613"/>
    </source>
</evidence>
<dbReference type="InterPro" id="IPR000884">
    <property type="entry name" value="TSP1_rpt"/>
</dbReference>
<dbReference type="GO" id="GO:0005576">
    <property type="term" value="C:extracellular region"/>
    <property type="evidence" value="ECO:0007669"/>
    <property type="project" value="UniProtKB-SubCell"/>
</dbReference>
<dbReference type="PANTHER" id="PTHR22906:SF21">
    <property type="entry name" value="SEMA DOMAIN-CONTAINING PROTEIN"/>
    <property type="match status" value="1"/>
</dbReference>
<reference evidence="8" key="1">
    <citation type="submission" date="2021-04" db="EMBL/GenBank/DDBJ databases">
        <authorList>
            <consortium name="Molecular Ecology Group"/>
        </authorList>
    </citation>
    <scope>NUCLEOTIDE SEQUENCE</scope>
</reference>
<keyword evidence="6" id="KW-1015">Disulfide bond</keyword>
<dbReference type="SMART" id="SM00209">
    <property type="entry name" value="TSP1"/>
    <property type="match status" value="18"/>
</dbReference>
<feature type="non-terminal residue" evidence="8">
    <location>
        <position position="1"/>
    </location>
</feature>
<keyword evidence="9" id="KW-1185">Reference proteome</keyword>
<dbReference type="PRINTS" id="PR01705">
    <property type="entry name" value="TSP1REPEAT"/>
</dbReference>
<keyword evidence="7" id="KW-0325">Glycoprotein</keyword>
<evidence type="ECO:0000256" key="2">
    <source>
        <dbReference type="ARBA" id="ARBA00022525"/>
    </source>
</evidence>
<evidence type="ECO:0000256" key="4">
    <source>
        <dbReference type="ARBA" id="ARBA00022729"/>
    </source>
</evidence>
<dbReference type="AlphaFoldDB" id="A0A8S3Z4I5"/>
<evidence type="ECO:0000256" key="3">
    <source>
        <dbReference type="ARBA" id="ARBA00022536"/>
    </source>
</evidence>
<keyword evidence="5" id="KW-0677">Repeat</keyword>
<dbReference type="FunFam" id="2.20.100.10:FF:000067">
    <property type="entry name" value="Hemicentin 1"/>
    <property type="match status" value="1"/>
</dbReference>
<dbReference type="InterPro" id="IPR052065">
    <property type="entry name" value="Compl_asym_regulator"/>
</dbReference>
<dbReference type="Pfam" id="PF00090">
    <property type="entry name" value="TSP_1"/>
    <property type="match status" value="18"/>
</dbReference>